<evidence type="ECO:0000313" key="7">
    <source>
        <dbReference type="Proteomes" id="UP000610594"/>
    </source>
</evidence>
<dbReference type="SUPFAM" id="SSF53098">
    <property type="entry name" value="Ribonuclease H-like"/>
    <property type="match status" value="1"/>
</dbReference>
<feature type="domain" description="Transposase IS4-like" evidence="5">
    <location>
        <begin position="149"/>
        <end position="331"/>
    </location>
</feature>
<evidence type="ECO:0000313" key="6">
    <source>
        <dbReference type="EMBL" id="NHZ67114.1"/>
    </source>
</evidence>
<keyword evidence="7" id="KW-1185">Reference proteome</keyword>
<comment type="similarity">
    <text evidence="1">Belongs to the transposase 11 family.</text>
</comment>
<dbReference type="RefSeq" id="WP_167241341.1">
    <property type="nucleotide sequence ID" value="NZ_WHJF01000284.1"/>
</dbReference>
<accession>A0ABX0N6J2</accession>
<dbReference type="PANTHER" id="PTHR33258">
    <property type="entry name" value="TRANSPOSASE INSL FOR INSERTION SEQUENCE ELEMENT IS186A-RELATED"/>
    <property type="match status" value="1"/>
</dbReference>
<proteinExistence type="inferred from homology"/>
<evidence type="ECO:0000256" key="2">
    <source>
        <dbReference type="ARBA" id="ARBA00022578"/>
    </source>
</evidence>
<dbReference type="Gene3D" id="3.90.350.10">
    <property type="entry name" value="Transposase Inhibitor Protein From Tn5, Chain A, domain 1"/>
    <property type="match status" value="1"/>
</dbReference>
<name>A0ABX0N6J2_9BURK</name>
<feature type="non-terminal residue" evidence="6">
    <location>
        <position position="395"/>
    </location>
</feature>
<reference evidence="6 7" key="1">
    <citation type="submission" date="2019-10" db="EMBL/GenBank/DDBJ databases">
        <title>Taxonomy of Antarctic Massilia spp.: description of Massilia rubra sp. nov., Massilia aquatica sp. nov., Massilia mucilaginosa sp. nov., Massilia frigida sp. nov. isolated from streams, lakes and regoliths.</title>
        <authorList>
            <person name="Holochova P."/>
            <person name="Sedlacek I."/>
            <person name="Kralova S."/>
            <person name="Maslanova I."/>
            <person name="Busse H.-J."/>
            <person name="Stankova E."/>
            <person name="Vrbovska V."/>
            <person name="Kovarovic V."/>
            <person name="Bartak M."/>
            <person name="Svec P."/>
            <person name="Pantucek R."/>
        </authorList>
    </citation>
    <scope>NUCLEOTIDE SEQUENCE [LARGE SCALE GENOMIC DNA]</scope>
    <source>
        <strain evidence="6 7">CCM 8694</strain>
    </source>
</reference>
<sequence>MSLELLLAAFSDYLRSDHFLALARHADHPNAFTRQRKLPLPALVAVLLGGMRKSIQAELDEFFGHLGQSAQLLRHVSERALFRARAKLAATAIPAINTWLIQQAEAAGAIPRWHGRRLVAADASTLQFGLRASNVPNAATSQQIAFGLFLPGTEMTLVASLHSIHESERQMLFQHLDLLNSGDLLLMDRGYPCRWLVAVLNQRGIGFCMRVEKAGNAGFTCVRDFLRSDRVEQIVTLPASDRSDANDYECPAAPQTVRLIRHVASTGKVRVLMTNLLDMEEFPAAEFGALYHQRWRIEEAFKRLKHHHNLEHVSGLSQLAVLQDFHAKIVCDNLQSLTTATAAATFHLPPARRVNRAYAQTVLKPLMPALLLRGAVDLLHNAMALIVRKTFLHRP</sequence>
<dbReference type="InterPro" id="IPR047952">
    <property type="entry name" value="Transpos_IS4"/>
</dbReference>
<dbReference type="NCBIfam" id="NF033592">
    <property type="entry name" value="transpos_IS4_1"/>
    <property type="match status" value="1"/>
</dbReference>
<dbReference type="EMBL" id="WHJF01000284">
    <property type="protein sequence ID" value="NHZ67114.1"/>
    <property type="molecule type" value="Genomic_DNA"/>
</dbReference>
<protein>
    <submittedName>
        <fullName evidence="6">IS4 family transposase</fullName>
    </submittedName>
</protein>
<gene>
    <name evidence="6" type="ORF">F1735_33480</name>
</gene>
<evidence type="ECO:0000256" key="1">
    <source>
        <dbReference type="ARBA" id="ARBA00010075"/>
    </source>
</evidence>
<keyword evidence="3" id="KW-0238">DNA-binding</keyword>
<evidence type="ECO:0000259" key="5">
    <source>
        <dbReference type="Pfam" id="PF01609"/>
    </source>
</evidence>
<comment type="caution">
    <text evidence="6">The sequence shown here is derived from an EMBL/GenBank/DDBJ whole genome shotgun (WGS) entry which is preliminary data.</text>
</comment>
<dbReference type="PANTHER" id="PTHR33258:SF1">
    <property type="entry name" value="TRANSPOSASE INSL FOR INSERTION SEQUENCE ELEMENT IS186A-RELATED"/>
    <property type="match status" value="1"/>
</dbReference>
<dbReference type="InterPro" id="IPR002559">
    <property type="entry name" value="Transposase_11"/>
</dbReference>
<keyword evidence="4" id="KW-0233">DNA recombination</keyword>
<evidence type="ECO:0000256" key="3">
    <source>
        <dbReference type="ARBA" id="ARBA00023125"/>
    </source>
</evidence>
<dbReference type="Proteomes" id="UP000610594">
    <property type="component" value="Unassembled WGS sequence"/>
</dbReference>
<dbReference type="Pfam" id="PF01609">
    <property type="entry name" value="DDE_Tnp_1"/>
    <property type="match status" value="1"/>
</dbReference>
<keyword evidence="2" id="KW-0815">Transposition</keyword>
<evidence type="ECO:0000256" key="4">
    <source>
        <dbReference type="ARBA" id="ARBA00023172"/>
    </source>
</evidence>
<organism evidence="6 7">
    <name type="scientific">Massilia genomosp. 1</name>
    <dbReference type="NCBI Taxonomy" id="2609280"/>
    <lineage>
        <taxon>Bacteria</taxon>
        <taxon>Pseudomonadati</taxon>
        <taxon>Pseudomonadota</taxon>
        <taxon>Betaproteobacteria</taxon>
        <taxon>Burkholderiales</taxon>
        <taxon>Oxalobacteraceae</taxon>
        <taxon>Telluria group</taxon>
        <taxon>Massilia</taxon>
    </lineage>
</organism>
<dbReference type="InterPro" id="IPR012337">
    <property type="entry name" value="RNaseH-like_sf"/>
</dbReference>